<evidence type="ECO:0000313" key="4">
    <source>
        <dbReference type="Proteomes" id="UP001215956"/>
    </source>
</evidence>
<protein>
    <submittedName>
        <fullName evidence="3">NTP transferase domain-containing protein</fullName>
    </submittedName>
</protein>
<dbReference type="Pfam" id="PF12804">
    <property type="entry name" value="NTP_transf_3"/>
    <property type="match status" value="1"/>
</dbReference>
<name>A0ABT5XF36_9EURY</name>
<reference evidence="3 4" key="1">
    <citation type="submission" date="2023-03" db="EMBL/GenBank/DDBJ databases">
        <title>Whole genome sequencing of Methanotrichaceae archaeon M04Ac.</title>
        <authorList>
            <person name="Khomyakova M.A."/>
            <person name="Merkel A.Y."/>
            <person name="Slobodkin A.I."/>
        </authorList>
    </citation>
    <scope>NUCLEOTIDE SEQUENCE [LARGE SCALE GENOMIC DNA]</scope>
    <source>
        <strain evidence="3 4">M04Ac</strain>
    </source>
</reference>
<keyword evidence="4" id="KW-1185">Reference proteome</keyword>
<feature type="domain" description="MobA-like NTP transferase" evidence="2">
    <location>
        <begin position="8"/>
        <end position="121"/>
    </location>
</feature>
<gene>
    <name evidence="3" type="ORF">P0O24_06930</name>
</gene>
<dbReference type="RefSeq" id="WP_316969018.1">
    <property type="nucleotide sequence ID" value="NZ_JARFPL010000018.1"/>
</dbReference>
<dbReference type="InterPro" id="IPR029044">
    <property type="entry name" value="Nucleotide-diphossugar_trans"/>
</dbReference>
<keyword evidence="1 3" id="KW-0808">Transferase</keyword>
<dbReference type="PANTHER" id="PTHR19136">
    <property type="entry name" value="MOLYBDENUM COFACTOR GUANYLYLTRANSFERASE"/>
    <property type="match status" value="1"/>
</dbReference>
<proteinExistence type="predicted"/>
<evidence type="ECO:0000313" key="3">
    <source>
        <dbReference type="EMBL" id="MDF0593313.1"/>
    </source>
</evidence>
<dbReference type="Gene3D" id="3.90.550.10">
    <property type="entry name" value="Spore Coat Polysaccharide Biosynthesis Protein SpsA, Chain A"/>
    <property type="match status" value="1"/>
</dbReference>
<dbReference type="GO" id="GO:0016740">
    <property type="term" value="F:transferase activity"/>
    <property type="evidence" value="ECO:0007669"/>
    <property type="project" value="UniProtKB-KW"/>
</dbReference>
<dbReference type="SUPFAM" id="SSF53448">
    <property type="entry name" value="Nucleotide-diphospho-sugar transferases"/>
    <property type="match status" value="1"/>
</dbReference>
<dbReference type="InterPro" id="IPR025877">
    <property type="entry name" value="MobA-like_NTP_Trfase"/>
</dbReference>
<sequence>MGGSPLDAVVMAGGLGTRLQMGEKPMVRLLDRPLISWVVSALRESSIERIFVAATASVPETMQWAGDKGIEVVETPGAGYVPDMIYAVEEAGIDEPVLIVMADLPLLRGDIVDEIIEVYENVLEPALSVHAPLEIYQRIGGKPDALFNYRGRFIVPSGVNVLLGSKIRLEQEDYHLILDRAELAVNVNSPEDLAICESILRGDLKI</sequence>
<dbReference type="PANTHER" id="PTHR19136:SF86">
    <property type="entry name" value="ADENOSYLCOBINAMIDE-PHOSPHATE GUANYLYLTRANSFERASE"/>
    <property type="match status" value="1"/>
</dbReference>
<comment type="caution">
    <text evidence="3">The sequence shown here is derived from an EMBL/GenBank/DDBJ whole genome shotgun (WGS) entry which is preliminary data.</text>
</comment>
<dbReference type="Proteomes" id="UP001215956">
    <property type="component" value="Unassembled WGS sequence"/>
</dbReference>
<organism evidence="3 4">
    <name type="scientific">Candidatus Methanocrinis alkalitolerans</name>
    <dbReference type="NCBI Taxonomy" id="3033395"/>
    <lineage>
        <taxon>Archaea</taxon>
        <taxon>Methanobacteriati</taxon>
        <taxon>Methanobacteriota</taxon>
        <taxon>Stenosarchaea group</taxon>
        <taxon>Methanomicrobia</taxon>
        <taxon>Methanotrichales</taxon>
        <taxon>Methanotrichaceae</taxon>
        <taxon>Methanocrinis</taxon>
    </lineage>
</organism>
<dbReference type="EMBL" id="JARFPL010000018">
    <property type="protein sequence ID" value="MDF0593313.1"/>
    <property type="molecule type" value="Genomic_DNA"/>
</dbReference>
<evidence type="ECO:0000259" key="2">
    <source>
        <dbReference type="Pfam" id="PF12804"/>
    </source>
</evidence>
<evidence type="ECO:0000256" key="1">
    <source>
        <dbReference type="ARBA" id="ARBA00022679"/>
    </source>
</evidence>
<accession>A0ABT5XF36</accession>